<evidence type="ECO:0000256" key="2">
    <source>
        <dbReference type="SAM" id="Phobius"/>
    </source>
</evidence>
<protein>
    <submittedName>
        <fullName evidence="3">Uncharacterized protein</fullName>
    </submittedName>
</protein>
<evidence type="ECO:0000313" key="4">
    <source>
        <dbReference type="Proteomes" id="UP000607197"/>
    </source>
</evidence>
<feature type="transmembrane region" description="Helical" evidence="2">
    <location>
        <begin position="119"/>
        <end position="140"/>
    </location>
</feature>
<name>A0A830FGD7_9EURY</name>
<feature type="compositionally biased region" description="Basic and acidic residues" evidence="1">
    <location>
        <begin position="66"/>
        <end position="77"/>
    </location>
</feature>
<keyword evidence="2" id="KW-1133">Transmembrane helix</keyword>
<dbReference type="AlphaFoldDB" id="A0A830FGD7"/>
<accession>A0A830FGD7</accession>
<evidence type="ECO:0000256" key="1">
    <source>
        <dbReference type="SAM" id="MobiDB-lite"/>
    </source>
</evidence>
<feature type="region of interest" description="Disordered" evidence="1">
    <location>
        <begin position="59"/>
        <end position="79"/>
    </location>
</feature>
<proteinExistence type="predicted"/>
<feature type="transmembrane region" description="Helical" evidence="2">
    <location>
        <begin position="146"/>
        <end position="163"/>
    </location>
</feature>
<dbReference type="EMBL" id="BMPG01000001">
    <property type="protein sequence ID" value="GGL50430.1"/>
    <property type="molecule type" value="Genomic_DNA"/>
</dbReference>
<organism evidence="3 4">
    <name type="scientific">Halocalculus aciditolerans</name>
    <dbReference type="NCBI Taxonomy" id="1383812"/>
    <lineage>
        <taxon>Archaea</taxon>
        <taxon>Methanobacteriati</taxon>
        <taxon>Methanobacteriota</taxon>
        <taxon>Stenosarchaea group</taxon>
        <taxon>Halobacteria</taxon>
        <taxon>Halobacteriales</taxon>
        <taxon>Halobacteriaceae</taxon>
        <taxon>Halocalculus</taxon>
    </lineage>
</organism>
<dbReference type="RefSeq" id="WP_188975649.1">
    <property type="nucleotide sequence ID" value="NZ_BMPG01000001.1"/>
</dbReference>
<keyword evidence="4" id="KW-1185">Reference proteome</keyword>
<comment type="caution">
    <text evidence="3">The sequence shown here is derived from an EMBL/GenBank/DDBJ whole genome shotgun (WGS) entry which is preliminary data.</text>
</comment>
<reference evidence="3" key="2">
    <citation type="submission" date="2020-09" db="EMBL/GenBank/DDBJ databases">
        <authorList>
            <person name="Sun Q."/>
            <person name="Ohkuma M."/>
        </authorList>
    </citation>
    <scope>NUCLEOTIDE SEQUENCE</scope>
    <source>
        <strain evidence="3">JCM 19596</strain>
    </source>
</reference>
<reference evidence="3" key="1">
    <citation type="journal article" date="2014" name="Int. J. Syst. Evol. Microbiol.">
        <title>Complete genome sequence of Corynebacterium casei LMG S-19264T (=DSM 44701T), isolated from a smear-ripened cheese.</title>
        <authorList>
            <consortium name="US DOE Joint Genome Institute (JGI-PGF)"/>
            <person name="Walter F."/>
            <person name="Albersmeier A."/>
            <person name="Kalinowski J."/>
            <person name="Ruckert C."/>
        </authorList>
    </citation>
    <scope>NUCLEOTIDE SEQUENCE</scope>
    <source>
        <strain evidence="3">JCM 19596</strain>
    </source>
</reference>
<feature type="compositionally biased region" description="Polar residues" evidence="1">
    <location>
        <begin position="12"/>
        <end position="24"/>
    </location>
</feature>
<sequence>MAENTLSREEATGSTVNLDNVKQVTTKRDGEETQGSANLFAFDHEESGDTLLHVDYDNPLEDEEDAGHVNKPEHPDGQKISFDQLLISSAERNSDAMVQSMELESHISDISRKAVLEPLFRATAIVGAAITSLLTLAMVVAGGYPLAAVFAIGVIFCIYAYYYDLP</sequence>
<feature type="compositionally biased region" description="Basic and acidic residues" evidence="1">
    <location>
        <begin position="1"/>
        <end position="11"/>
    </location>
</feature>
<keyword evidence="2" id="KW-0812">Transmembrane</keyword>
<gene>
    <name evidence="3" type="ORF">GCM10009039_05760</name>
</gene>
<evidence type="ECO:0000313" key="3">
    <source>
        <dbReference type="EMBL" id="GGL50430.1"/>
    </source>
</evidence>
<feature type="region of interest" description="Disordered" evidence="1">
    <location>
        <begin position="1"/>
        <end position="37"/>
    </location>
</feature>
<keyword evidence="2" id="KW-0472">Membrane</keyword>
<dbReference type="Proteomes" id="UP000607197">
    <property type="component" value="Unassembled WGS sequence"/>
</dbReference>